<organism evidence="1">
    <name type="scientific">marine sediment metagenome</name>
    <dbReference type="NCBI Taxonomy" id="412755"/>
    <lineage>
        <taxon>unclassified sequences</taxon>
        <taxon>metagenomes</taxon>
        <taxon>ecological metagenomes</taxon>
    </lineage>
</organism>
<sequence>MSDYGADANPDIPAAQDLAYAQGWIPIDNSNVMQWSYPDDIVVRKLANRINKSNVLIKIQE</sequence>
<name>X1N8T4_9ZZZZ</name>
<reference evidence="1" key="1">
    <citation type="journal article" date="2014" name="Front. Microbiol.">
        <title>High frequency of phylogenetically diverse reductive dehalogenase-homologous genes in deep subseafloor sedimentary metagenomes.</title>
        <authorList>
            <person name="Kawai M."/>
            <person name="Futagami T."/>
            <person name="Toyoda A."/>
            <person name="Takaki Y."/>
            <person name="Nishi S."/>
            <person name="Hori S."/>
            <person name="Arai W."/>
            <person name="Tsubouchi T."/>
            <person name="Morono Y."/>
            <person name="Uchiyama I."/>
            <person name="Ito T."/>
            <person name="Fujiyama A."/>
            <person name="Inagaki F."/>
            <person name="Takami H."/>
        </authorList>
    </citation>
    <scope>NUCLEOTIDE SEQUENCE</scope>
    <source>
        <strain evidence="1">Expedition CK06-06</strain>
    </source>
</reference>
<proteinExistence type="predicted"/>
<accession>X1N8T4</accession>
<comment type="caution">
    <text evidence="1">The sequence shown here is derived from an EMBL/GenBank/DDBJ whole genome shotgun (WGS) entry which is preliminary data.</text>
</comment>
<dbReference type="EMBL" id="BARV01029004">
    <property type="protein sequence ID" value="GAI40003.1"/>
    <property type="molecule type" value="Genomic_DNA"/>
</dbReference>
<gene>
    <name evidence="1" type="ORF">S06H3_46320</name>
</gene>
<protein>
    <submittedName>
        <fullName evidence="1">Uncharacterized protein</fullName>
    </submittedName>
</protein>
<dbReference type="AlphaFoldDB" id="X1N8T4"/>
<evidence type="ECO:0000313" key="1">
    <source>
        <dbReference type="EMBL" id="GAI40003.1"/>
    </source>
</evidence>